<dbReference type="OrthoDB" id="1937329at2759"/>
<proteinExistence type="predicted"/>
<gene>
    <name evidence="2" type="primary">LOC104600541</name>
</gene>
<name>A0A1U8AI86_NELNU</name>
<dbReference type="AlphaFoldDB" id="A0A1U8AI86"/>
<accession>A0A1U8AI86</accession>
<dbReference type="eggNOG" id="ENOG502S487">
    <property type="taxonomic scope" value="Eukaryota"/>
</dbReference>
<evidence type="ECO:0000313" key="1">
    <source>
        <dbReference type="Proteomes" id="UP000189703"/>
    </source>
</evidence>
<evidence type="ECO:0000313" key="2">
    <source>
        <dbReference type="RefSeq" id="XP_010261839.1"/>
    </source>
</evidence>
<protein>
    <submittedName>
        <fullName evidence="2">Uncharacterized protein LOC104600541</fullName>
    </submittedName>
</protein>
<dbReference type="OMA" id="IFMETSF"/>
<dbReference type="PANTHER" id="PTHR34788:SF4">
    <property type="entry name" value="F15I1.22"/>
    <property type="match status" value="1"/>
</dbReference>
<dbReference type="KEGG" id="nnu:104600541"/>
<keyword evidence="1" id="KW-1185">Reference proteome</keyword>
<reference evidence="2" key="1">
    <citation type="submission" date="2025-08" db="UniProtKB">
        <authorList>
            <consortium name="RefSeq"/>
        </authorList>
    </citation>
    <scope>IDENTIFICATION</scope>
</reference>
<dbReference type="FunCoup" id="A0A1U8AI86">
    <property type="interactions" value="348"/>
</dbReference>
<sequence>MAYDDEIHPYNVTHNHRNTIFRLPRRRKILTTRRRKVQTIHLGGKKRRGGLFLVKVFRKIRLRWLKLQYSCMLKKLKDWYYSVVKDLIEAGATLEAVQQRLIMETYFTVPIMGVPATTIPSSFGPNRPRPINYF</sequence>
<dbReference type="PANTHER" id="PTHR34788">
    <property type="entry name" value="F15I1.22"/>
    <property type="match status" value="1"/>
</dbReference>
<dbReference type="GeneID" id="104600541"/>
<dbReference type="Proteomes" id="UP000189703">
    <property type="component" value="Unplaced"/>
</dbReference>
<dbReference type="RefSeq" id="XP_010261839.1">
    <property type="nucleotide sequence ID" value="XM_010263537.2"/>
</dbReference>
<organism evidence="1 2">
    <name type="scientific">Nelumbo nucifera</name>
    <name type="common">Sacred lotus</name>
    <dbReference type="NCBI Taxonomy" id="4432"/>
    <lineage>
        <taxon>Eukaryota</taxon>
        <taxon>Viridiplantae</taxon>
        <taxon>Streptophyta</taxon>
        <taxon>Embryophyta</taxon>
        <taxon>Tracheophyta</taxon>
        <taxon>Spermatophyta</taxon>
        <taxon>Magnoliopsida</taxon>
        <taxon>Proteales</taxon>
        <taxon>Nelumbonaceae</taxon>
        <taxon>Nelumbo</taxon>
    </lineage>
</organism>